<sequence length="1124" mass="123354">MRIILLLAAMMAISEALNDCSLGACYPPSKDLLLGRSHHLRASSTCGLTGSEIYCTPFQQWRMKCCPCDSRNPNGQLAHTVQDILTTAGPDRWWQSSKGIYPVTLQLDLSDLFQLDNLVLSFKGPRPSALVIERTLDNGQTWQPALYLAKNCEEAFPGVQNTTPLSLEQIYCHTLRPHINAYQEETIEFSPLRQYTFAPGSNSQKIEDKSGFTGLRVTLTELGDVPRLPGRSLSKFFALKEMRVMGTCMCHGHANRCLPEEYHNPNSNIVQVNSVCDCKHNTVGINCERCADFYNDLPWRPAEEGNTHTCKRCECNNHAQRCHFDPAMYEASGQKSGGVCEGCMHHTTGPKCDQCAPGYQQNPRSRMDRPDACIRCICSTEGSVSGGQCEDSTGSCRCKANVEGPHCDSCKRGFYGLSSSNPMGCKKCSCSPVGSLSALCDPVTGMCPCRPHFYGLTCDVCSKGYWKPPQSEVCEPCGCDPTWSTSDTCDQVTGQCQCRPGFKGRACTECADNTYGTPLSGCQRCQCDIDGTLPGVCDRKTGVCLCRQGVTGLRCDSCNRGYCKSFPACKLCPSCFFTLDSERRNLTLVLEKLSPTFPSLPGGAGDLGNFGPRIWALEGSLNQIRDSISRPPNTATLDGALFQLDKLRDELEKVDDDLPPPVRDPGLESELNKLQALVDSITLIYKAKKDAMEENIDPNHAGALNTIKNAYEESTDAAKKVTSTGNTVKESSDIRKETKEIQNQVQPNNMRELSKLENNMASQPDLTPVAKQVCVSVQSEPCTPLQCVTNALCPPEASPACKNGTKCVGSLPLSKRADTDVMDVKDRLSKLAVKITEATEMLQNTQEKSDLVRQLVNDLSSKTKKARDMLEEDLKETRDVVKELKDFLSDPASNLTQVQEVSNWILKEKLLVSLPTLKTKLEELKNLTANLPSTMNVLKEAKPQLDTARTLLQEAQDSRVKALGAKDNVSEFLEGLKSGTGSLSDLEEKLQDSMDLIESLNNNLTQAKDQLKPAEKDLDDTGALMTPVKEHLYGLKELLQDAQQKVPYALKTAEKAEEEAAAAEPDLNILEEQLGRLRDKADAGGTEETAPEADRLERLHEKAGALANTTQNIKEALSGNVEML</sequence>
<feature type="region of interest" description="Disordered" evidence="14">
    <location>
        <begin position="718"/>
        <end position="749"/>
    </location>
</feature>
<evidence type="ECO:0000256" key="13">
    <source>
        <dbReference type="SAM" id="Coils"/>
    </source>
</evidence>
<organism evidence="18 19">
    <name type="scientific">Fundulus heteroclitus</name>
    <name type="common">Killifish</name>
    <name type="synonym">Mummichog</name>
    <dbReference type="NCBI Taxonomy" id="8078"/>
    <lineage>
        <taxon>Eukaryota</taxon>
        <taxon>Metazoa</taxon>
        <taxon>Chordata</taxon>
        <taxon>Craniata</taxon>
        <taxon>Vertebrata</taxon>
        <taxon>Euteleostomi</taxon>
        <taxon>Actinopterygii</taxon>
        <taxon>Neopterygii</taxon>
        <taxon>Teleostei</taxon>
        <taxon>Neoteleostei</taxon>
        <taxon>Acanthomorphata</taxon>
        <taxon>Ovalentaria</taxon>
        <taxon>Atherinomorphae</taxon>
        <taxon>Cyprinodontiformes</taxon>
        <taxon>Fundulidae</taxon>
        <taxon>Fundulus</taxon>
    </lineage>
</organism>
<dbReference type="GO" id="GO:0016477">
    <property type="term" value="P:cell migration"/>
    <property type="evidence" value="ECO:0007669"/>
    <property type="project" value="TreeGrafter"/>
</dbReference>
<dbReference type="FunFam" id="2.10.25.10:FF:000011">
    <property type="entry name" value="Cadherin EGF LAG seven-pass G-type receptor"/>
    <property type="match status" value="1"/>
</dbReference>
<dbReference type="STRING" id="8078.ENSFHEP00000010770"/>
<evidence type="ECO:0000256" key="15">
    <source>
        <dbReference type="SAM" id="SignalP"/>
    </source>
</evidence>
<dbReference type="FunFam" id="2.60.120.260:FF:000073">
    <property type="entry name" value="Laminin subunit beta 3"/>
    <property type="match status" value="1"/>
</dbReference>
<dbReference type="SMART" id="SM00180">
    <property type="entry name" value="EGF_Lam"/>
    <property type="match status" value="6"/>
</dbReference>
<feature type="domain" description="Laminin EGF-like" evidence="16">
    <location>
        <begin position="428"/>
        <end position="476"/>
    </location>
</feature>
<keyword evidence="6" id="KW-0084">Basement membrane</keyword>
<dbReference type="GO" id="GO:0070831">
    <property type="term" value="P:basement membrane assembly"/>
    <property type="evidence" value="ECO:0007669"/>
    <property type="project" value="TreeGrafter"/>
</dbReference>
<evidence type="ECO:0000256" key="6">
    <source>
        <dbReference type="ARBA" id="ARBA00022869"/>
    </source>
</evidence>
<feature type="domain" description="Laminin EGF-like" evidence="16">
    <location>
        <begin position="525"/>
        <end position="571"/>
    </location>
</feature>
<dbReference type="PRINTS" id="PR00011">
    <property type="entry name" value="EGFLAMININ"/>
</dbReference>
<keyword evidence="19" id="KW-1185">Reference proteome</keyword>
<feature type="domain" description="Laminin N-terminal" evidence="17">
    <location>
        <begin position="21"/>
        <end position="247"/>
    </location>
</feature>
<feature type="disulfide bond" evidence="12">
    <location>
        <begin position="398"/>
        <end position="407"/>
    </location>
</feature>
<feature type="coiled-coil region" evidence="13">
    <location>
        <begin position="828"/>
        <end position="887"/>
    </location>
</feature>
<dbReference type="Ensembl" id="ENSFHET00000017562.1">
    <property type="protein sequence ID" value="ENSFHEP00000010763.1"/>
    <property type="gene ID" value="ENSFHEG00000012124.1"/>
</dbReference>
<feature type="disulfide bond" evidence="12">
    <location>
        <begin position="343"/>
        <end position="352"/>
    </location>
</feature>
<evidence type="ECO:0000313" key="19">
    <source>
        <dbReference type="Proteomes" id="UP000265000"/>
    </source>
</evidence>
<feature type="coiled-coil region" evidence="13">
    <location>
        <begin position="983"/>
        <end position="1073"/>
    </location>
</feature>
<evidence type="ECO:0000256" key="12">
    <source>
        <dbReference type="PROSITE-ProRule" id="PRU00460"/>
    </source>
</evidence>
<keyword evidence="8 13" id="KW-0175">Coiled coil</keyword>
<evidence type="ECO:0000313" key="18">
    <source>
        <dbReference type="Ensembl" id="ENSFHEP00000010770.1"/>
    </source>
</evidence>
<feature type="domain" description="Laminin EGF-like" evidence="16">
    <location>
        <begin position="313"/>
        <end position="375"/>
    </location>
</feature>
<feature type="disulfide bond" evidence="12">
    <location>
        <begin position="527"/>
        <end position="544"/>
    </location>
</feature>
<dbReference type="GO" id="GO:0009888">
    <property type="term" value="P:tissue development"/>
    <property type="evidence" value="ECO:0007669"/>
    <property type="project" value="TreeGrafter"/>
</dbReference>
<keyword evidence="4 15" id="KW-0732">Signal</keyword>
<evidence type="ECO:0000256" key="3">
    <source>
        <dbReference type="ARBA" id="ARBA00022530"/>
    </source>
</evidence>
<feature type="disulfide bond" evidence="12">
    <location>
        <begin position="498"/>
        <end position="507"/>
    </location>
</feature>
<dbReference type="InterPro" id="IPR050440">
    <property type="entry name" value="Laminin/Netrin_ECM"/>
</dbReference>
<feature type="domain" description="Laminin EGF-like" evidence="16">
    <location>
        <begin position="376"/>
        <end position="427"/>
    </location>
</feature>
<dbReference type="PANTHER" id="PTHR10574:SF268">
    <property type="entry name" value="LAMININ SUBUNIT BETA-3"/>
    <property type="match status" value="1"/>
</dbReference>
<feature type="disulfide bond" evidence="12">
    <location>
        <begin position="479"/>
        <end position="496"/>
    </location>
</feature>
<feature type="domain" description="Laminin EGF-like" evidence="16">
    <location>
        <begin position="477"/>
        <end position="524"/>
    </location>
</feature>
<feature type="disulfide bond" evidence="12">
    <location>
        <begin position="430"/>
        <end position="447"/>
    </location>
</feature>
<dbReference type="PANTHER" id="PTHR10574">
    <property type="entry name" value="NETRIN/LAMININ-RELATED"/>
    <property type="match status" value="1"/>
</dbReference>
<dbReference type="GO" id="GO:0007411">
    <property type="term" value="P:axon guidance"/>
    <property type="evidence" value="ECO:0007669"/>
    <property type="project" value="TreeGrafter"/>
</dbReference>
<protein>
    <submittedName>
        <fullName evidence="18">Laminin subunit beta 3</fullName>
    </submittedName>
</protein>
<keyword evidence="3" id="KW-0272">Extracellular matrix</keyword>
<dbReference type="Ensembl" id="ENSFHET00000017565.1">
    <property type="protein sequence ID" value="ENSFHEP00000010770.1"/>
    <property type="gene ID" value="ENSFHEG00000012124.1"/>
</dbReference>
<dbReference type="SUPFAM" id="SSF57196">
    <property type="entry name" value="EGF/Laminin"/>
    <property type="match status" value="5"/>
</dbReference>
<evidence type="ECO:0000256" key="11">
    <source>
        <dbReference type="ARBA" id="ARBA00023292"/>
    </source>
</evidence>
<feature type="signal peptide" evidence="15">
    <location>
        <begin position="1"/>
        <end position="16"/>
    </location>
</feature>
<evidence type="ECO:0000256" key="7">
    <source>
        <dbReference type="ARBA" id="ARBA00022889"/>
    </source>
</evidence>
<feature type="disulfide bond" evidence="12">
    <location>
        <begin position="428"/>
        <end position="440"/>
    </location>
</feature>
<dbReference type="GO" id="GO:0009887">
    <property type="term" value="P:animal organ morphogenesis"/>
    <property type="evidence" value="ECO:0007669"/>
    <property type="project" value="TreeGrafter"/>
</dbReference>
<evidence type="ECO:0000256" key="10">
    <source>
        <dbReference type="ARBA" id="ARBA00023180"/>
    </source>
</evidence>
<comment type="caution">
    <text evidence="12">Lacks conserved residue(s) required for the propagation of feature annotation.</text>
</comment>
<dbReference type="Pfam" id="PF00053">
    <property type="entry name" value="EGF_laminin"/>
    <property type="match status" value="6"/>
</dbReference>
<dbReference type="InterPro" id="IPR002049">
    <property type="entry name" value="LE_dom"/>
</dbReference>
<keyword evidence="9 12" id="KW-1015">Disulfide bond</keyword>
<feature type="disulfide bond" evidence="12">
    <location>
        <begin position="449"/>
        <end position="458"/>
    </location>
</feature>
<dbReference type="Gene3D" id="2.10.25.10">
    <property type="entry name" value="Laminin"/>
    <property type="match status" value="4"/>
</dbReference>
<feature type="compositionally biased region" description="Basic and acidic residues" evidence="14">
    <location>
        <begin position="730"/>
        <end position="740"/>
    </location>
</feature>
<dbReference type="Pfam" id="PF00055">
    <property type="entry name" value="Laminin_N"/>
    <property type="match status" value="1"/>
</dbReference>
<dbReference type="FunFam" id="2.10.25.10:FF:000135">
    <property type="entry name" value="Laminin subunit beta 4"/>
    <property type="match status" value="1"/>
</dbReference>
<dbReference type="GO" id="GO:0043256">
    <property type="term" value="C:laminin complex"/>
    <property type="evidence" value="ECO:0007669"/>
    <property type="project" value="TreeGrafter"/>
</dbReference>
<keyword evidence="5" id="KW-0677">Repeat</keyword>
<dbReference type="GeneTree" id="ENSGT00940000165244"/>
<keyword evidence="2" id="KW-0964">Secreted</keyword>
<evidence type="ECO:0000259" key="17">
    <source>
        <dbReference type="PROSITE" id="PS51117"/>
    </source>
</evidence>
<keyword evidence="10" id="KW-0325">Glycoprotein</keyword>
<dbReference type="PROSITE" id="PS01248">
    <property type="entry name" value="EGF_LAM_1"/>
    <property type="match status" value="3"/>
</dbReference>
<evidence type="ECO:0000256" key="4">
    <source>
        <dbReference type="ARBA" id="ARBA00022729"/>
    </source>
</evidence>
<comment type="subcellular location">
    <subcellularLocation>
        <location evidence="1">Secreted</location>
        <location evidence="1">Extracellular space</location>
        <location evidence="1">Extracellular matrix</location>
        <location evidence="1">Basement membrane</location>
    </subcellularLocation>
</comment>
<dbReference type="InterPro" id="IPR008211">
    <property type="entry name" value="Laminin_N"/>
</dbReference>
<dbReference type="AlphaFoldDB" id="A0A3Q2PF46"/>
<dbReference type="PROSITE" id="PS50027">
    <property type="entry name" value="EGF_LAM_2"/>
    <property type="match status" value="5"/>
</dbReference>
<dbReference type="SMART" id="SM00136">
    <property type="entry name" value="LamNT"/>
    <property type="match status" value="1"/>
</dbReference>
<evidence type="ECO:0000256" key="9">
    <source>
        <dbReference type="ARBA" id="ARBA00023157"/>
    </source>
</evidence>
<proteinExistence type="predicted"/>
<dbReference type="PROSITE" id="PS51117">
    <property type="entry name" value="LAMININ_NTER"/>
    <property type="match status" value="1"/>
</dbReference>
<evidence type="ECO:0000256" key="5">
    <source>
        <dbReference type="ARBA" id="ARBA00022737"/>
    </source>
</evidence>
<dbReference type="Gene3D" id="2.60.120.260">
    <property type="entry name" value="Galactose-binding domain-like"/>
    <property type="match status" value="1"/>
</dbReference>
<reference evidence="18" key="1">
    <citation type="submission" date="2025-05" db="UniProtKB">
        <authorList>
            <consortium name="Ensembl"/>
        </authorList>
    </citation>
    <scope>IDENTIFICATION</scope>
</reference>
<name>A0A3Q2PF46_FUNHE</name>
<feature type="disulfide bond" evidence="12">
    <location>
        <begin position="546"/>
        <end position="555"/>
    </location>
</feature>
<dbReference type="FunFam" id="2.170.300.10:FF:000001">
    <property type="entry name" value="Laminin subunit beta-1"/>
    <property type="match status" value="1"/>
</dbReference>
<feature type="disulfide bond" evidence="12">
    <location>
        <begin position="477"/>
        <end position="489"/>
    </location>
</feature>
<feature type="chain" id="PRO_5044598246" evidence="15">
    <location>
        <begin position="17"/>
        <end position="1124"/>
    </location>
</feature>
<dbReference type="Gene3D" id="2.170.300.10">
    <property type="entry name" value="Tie2 ligand-binding domain superfamily"/>
    <property type="match status" value="1"/>
</dbReference>
<evidence type="ECO:0000256" key="14">
    <source>
        <dbReference type="SAM" id="MobiDB-lite"/>
    </source>
</evidence>
<evidence type="ECO:0000256" key="1">
    <source>
        <dbReference type="ARBA" id="ARBA00004302"/>
    </source>
</evidence>
<dbReference type="FunFam" id="2.10.25.10:FF:000084">
    <property type="entry name" value="Laminin subunit alpha 3"/>
    <property type="match status" value="1"/>
</dbReference>
<evidence type="ECO:0000256" key="2">
    <source>
        <dbReference type="ARBA" id="ARBA00022525"/>
    </source>
</evidence>
<dbReference type="FunFam" id="2.10.25.10:FF:000082">
    <property type="entry name" value="Laminin subunit alpha 1"/>
    <property type="match status" value="1"/>
</dbReference>
<keyword evidence="7" id="KW-0130">Cell adhesion</keyword>
<accession>A0A3Q2PF46</accession>
<dbReference type="CDD" id="cd00055">
    <property type="entry name" value="EGF_Lam"/>
    <property type="match status" value="6"/>
</dbReference>
<dbReference type="GO" id="GO:0034446">
    <property type="term" value="P:substrate adhesion-dependent cell spreading"/>
    <property type="evidence" value="ECO:0007669"/>
    <property type="project" value="TreeGrafter"/>
</dbReference>
<feature type="disulfide bond" evidence="12">
    <location>
        <begin position="525"/>
        <end position="537"/>
    </location>
</feature>
<evidence type="ECO:0000259" key="16">
    <source>
        <dbReference type="PROSITE" id="PS50027"/>
    </source>
</evidence>
<dbReference type="Proteomes" id="UP000265000">
    <property type="component" value="Unplaced"/>
</dbReference>
<evidence type="ECO:0000256" key="8">
    <source>
        <dbReference type="ARBA" id="ARBA00023054"/>
    </source>
</evidence>
<keyword evidence="11 12" id="KW-0424">Laminin EGF-like domain</keyword>